<gene>
    <name evidence="7" type="primary">rmuC</name>
    <name evidence="7" type="ORF">SOFFGTOCOR_0056</name>
</gene>
<dbReference type="InterPro" id="IPR003798">
    <property type="entry name" value="DNA_recombination_RmuC"/>
</dbReference>
<comment type="function">
    <text evidence="1">Involved in DNA recombination.</text>
</comment>
<reference evidence="8" key="1">
    <citation type="submission" date="2015-05" db="EMBL/GenBank/DDBJ databases">
        <authorList>
            <person name="Manzano-Marin A."/>
        </authorList>
    </citation>
    <scope>NUCLEOTIDE SEQUENCE [LARGE SCALE GENOMIC DNA]</scope>
    <source>
        <strain evidence="8">officinalis</strain>
    </source>
</reference>
<keyword evidence="6" id="KW-0812">Transmembrane</keyword>
<protein>
    <submittedName>
        <fullName evidence="7">Putative DNA recombination protein RmuC</fullName>
    </submittedName>
</protein>
<feature type="coiled-coil region" evidence="5">
    <location>
        <begin position="269"/>
        <end position="296"/>
    </location>
</feature>
<evidence type="ECO:0000313" key="8">
    <source>
        <dbReference type="Proteomes" id="UP000242301"/>
    </source>
</evidence>
<evidence type="ECO:0000256" key="1">
    <source>
        <dbReference type="ARBA" id="ARBA00003416"/>
    </source>
</evidence>
<dbReference type="EMBL" id="CVRF01000001">
    <property type="protein sequence ID" value="CRK85502.1"/>
    <property type="molecule type" value="Genomic_DNA"/>
</dbReference>
<dbReference type="Pfam" id="PF02646">
    <property type="entry name" value="RmuC"/>
    <property type="match status" value="1"/>
</dbReference>
<sequence length="443" mass="52547">MMDYFLYIILILYYNFNNLFCFIFFYLKKNKLKKINELQNLNHKLDINNKKIFYLMQWKDKYDELNQEIKTLRIINHEQEIKIKEANIKFEQIEIKKKEQQIALQNNEKYLSIKIENLSNHIFEKYERRASECQQKKILSILLPFREQLDGLKEQVQRSFIEEAKERHTLTFEIKQLQQLNEQINKETLNLTRALKGDYKLQGNWGETILTRILEISGLRDGIEFETQVSIKTTKGRYQLDVIIHLPENKDIIIDAKTSLVYYERYFNSEKIDEQKQELKNHVSSIKNNIRMLSKKEYYKLPGIRTLNYILMFISIEPAYLLALKEAPELLDEGLKNNVVLVCPSSLLAVIRIINNTWRYERQKKNSKEIANNASKIYDKLRLFIDDMEILGSAFDKANTAYKSAMKRLMHGRGNLISQAENLTKLGVEIKHPIESKIIDNSD</sequence>
<keyword evidence="4" id="KW-0233">DNA recombination</keyword>
<feature type="transmembrane region" description="Helical" evidence="6">
    <location>
        <begin position="335"/>
        <end position="355"/>
    </location>
</feature>
<evidence type="ECO:0000256" key="6">
    <source>
        <dbReference type="SAM" id="Phobius"/>
    </source>
</evidence>
<keyword evidence="6" id="KW-0472">Membrane</keyword>
<keyword evidence="3 5" id="KW-0175">Coiled coil</keyword>
<dbReference type="Proteomes" id="UP000242301">
    <property type="component" value="Unassembled WGS sequence"/>
</dbReference>
<evidence type="ECO:0000256" key="2">
    <source>
        <dbReference type="ARBA" id="ARBA00009840"/>
    </source>
</evidence>
<evidence type="ECO:0000256" key="5">
    <source>
        <dbReference type="SAM" id="Coils"/>
    </source>
</evidence>
<evidence type="ECO:0000313" key="7">
    <source>
        <dbReference type="EMBL" id="CRK85502.1"/>
    </source>
</evidence>
<proteinExistence type="inferred from homology"/>
<accession>A0A0M6W7V3</accession>
<name>A0A0M6W7V3_9GAMM</name>
<feature type="coiled-coil region" evidence="5">
    <location>
        <begin position="28"/>
        <end position="108"/>
    </location>
</feature>
<dbReference type="AlphaFoldDB" id="A0A0M6W7V3"/>
<dbReference type="STRING" id="1715285.SOFFGTOCOR_0056"/>
<keyword evidence="8" id="KW-1185">Reference proteome</keyword>
<dbReference type="GO" id="GO:0006310">
    <property type="term" value="P:DNA recombination"/>
    <property type="evidence" value="ECO:0007669"/>
    <property type="project" value="UniProtKB-KW"/>
</dbReference>
<evidence type="ECO:0000256" key="3">
    <source>
        <dbReference type="ARBA" id="ARBA00023054"/>
    </source>
</evidence>
<feature type="transmembrane region" description="Helical" evidence="6">
    <location>
        <begin position="6"/>
        <end position="27"/>
    </location>
</feature>
<feature type="coiled-coil region" evidence="5">
    <location>
        <begin position="167"/>
        <end position="197"/>
    </location>
</feature>
<comment type="similarity">
    <text evidence="2">Belongs to the RmuC family.</text>
</comment>
<feature type="transmembrane region" description="Helical" evidence="6">
    <location>
        <begin position="306"/>
        <end position="323"/>
    </location>
</feature>
<dbReference type="PANTHER" id="PTHR30563:SF0">
    <property type="entry name" value="DNA RECOMBINATION PROTEIN RMUC"/>
    <property type="match status" value="1"/>
</dbReference>
<organism evidence="7 8">
    <name type="scientific">Candidatus Providencia siddallii</name>
    <dbReference type="NCBI Taxonomy" id="1715285"/>
    <lineage>
        <taxon>Bacteria</taxon>
        <taxon>Pseudomonadati</taxon>
        <taxon>Pseudomonadota</taxon>
        <taxon>Gammaproteobacteria</taxon>
        <taxon>Enterobacterales</taxon>
        <taxon>Morganellaceae</taxon>
        <taxon>Providencia</taxon>
    </lineage>
</organism>
<keyword evidence="6" id="KW-1133">Transmembrane helix</keyword>
<evidence type="ECO:0000256" key="4">
    <source>
        <dbReference type="ARBA" id="ARBA00023172"/>
    </source>
</evidence>
<dbReference type="PANTHER" id="PTHR30563">
    <property type="entry name" value="DNA RECOMBINATION PROTEIN RMUC"/>
    <property type="match status" value="1"/>
</dbReference>